<organism evidence="2 3">
    <name type="scientific">Drosophila navojoa</name>
    <name type="common">Fruit fly</name>
    <dbReference type="NCBI Taxonomy" id="7232"/>
    <lineage>
        <taxon>Eukaryota</taxon>
        <taxon>Metazoa</taxon>
        <taxon>Ecdysozoa</taxon>
        <taxon>Arthropoda</taxon>
        <taxon>Hexapoda</taxon>
        <taxon>Insecta</taxon>
        <taxon>Pterygota</taxon>
        <taxon>Neoptera</taxon>
        <taxon>Endopterygota</taxon>
        <taxon>Diptera</taxon>
        <taxon>Brachycera</taxon>
        <taxon>Muscomorpha</taxon>
        <taxon>Ephydroidea</taxon>
        <taxon>Drosophilidae</taxon>
        <taxon>Drosophila</taxon>
    </lineage>
</organism>
<accession>A0A484BWN6</accession>
<comment type="caution">
    <text evidence="2">The sequence shown here is derived from an EMBL/GenBank/DDBJ whole genome shotgun (WGS) entry which is preliminary data.</text>
</comment>
<feature type="region of interest" description="Disordered" evidence="1">
    <location>
        <begin position="67"/>
        <end position="87"/>
    </location>
</feature>
<sequence length="87" mass="10636">MFELRLQFYQRNDISLKALKGLPMPMGREVVSFSPVLVDQLRWRAANCLDQQQKQQWQQQWQQQQQQQQRQRQSNTRTLSVRRYSQL</sequence>
<evidence type="ECO:0000256" key="1">
    <source>
        <dbReference type="SAM" id="MobiDB-lite"/>
    </source>
</evidence>
<keyword evidence="3" id="KW-1185">Reference proteome</keyword>
<proteinExistence type="predicted"/>
<dbReference type="Proteomes" id="UP000295192">
    <property type="component" value="Unassembled WGS sequence"/>
</dbReference>
<dbReference type="AlphaFoldDB" id="A0A484BWN6"/>
<evidence type="ECO:0000313" key="3">
    <source>
        <dbReference type="Proteomes" id="UP000295192"/>
    </source>
</evidence>
<gene>
    <name evidence="2" type="ORF">AWZ03_000656</name>
</gene>
<feature type="compositionally biased region" description="Polar residues" evidence="1">
    <location>
        <begin position="74"/>
        <end position="87"/>
    </location>
</feature>
<name>A0A484BWN6_DRONA</name>
<evidence type="ECO:0000313" key="2">
    <source>
        <dbReference type="EMBL" id="TDG53113.1"/>
    </source>
</evidence>
<protein>
    <submittedName>
        <fullName evidence="2">Uncharacterized protein</fullName>
    </submittedName>
</protein>
<reference evidence="2 3" key="1">
    <citation type="journal article" date="2019" name="J. Hered.">
        <title>An Improved Genome Assembly for Drosophila navojoa, the Basal Species in the mojavensis Cluster.</title>
        <authorList>
            <person name="Vanderlinde T."/>
            <person name="Dupim E.G."/>
            <person name="Nazario-Yepiz N.O."/>
            <person name="Carvalho A.B."/>
        </authorList>
    </citation>
    <scope>NUCLEOTIDE SEQUENCE [LARGE SCALE GENOMIC DNA]</scope>
    <source>
        <strain evidence="2">Navoj_Jal97</strain>
        <tissue evidence="2">Whole organism</tissue>
    </source>
</reference>
<dbReference type="EMBL" id="LSRL02000002">
    <property type="protein sequence ID" value="TDG53113.1"/>
    <property type="molecule type" value="Genomic_DNA"/>
</dbReference>